<dbReference type="Proteomes" id="UP000030832">
    <property type="component" value="Unassembled WGS sequence"/>
</dbReference>
<gene>
    <name evidence="1" type="ORF">LQ50_12645</name>
</gene>
<keyword evidence="1" id="KW-0378">Hydrolase</keyword>
<dbReference type="OrthoDB" id="9787572at2"/>
<name>A0A0B0IBH9_9BACI</name>
<dbReference type="InterPro" id="IPR041492">
    <property type="entry name" value="HAD_2"/>
</dbReference>
<dbReference type="InterPro" id="IPR023214">
    <property type="entry name" value="HAD_sf"/>
</dbReference>
<dbReference type="Pfam" id="PF13419">
    <property type="entry name" value="HAD_2"/>
    <property type="match status" value="1"/>
</dbReference>
<dbReference type="EMBL" id="JRJU01000014">
    <property type="protein sequence ID" value="KHF39903.1"/>
    <property type="molecule type" value="Genomic_DNA"/>
</dbReference>
<dbReference type="AlphaFoldDB" id="A0A0B0IBH9"/>
<dbReference type="RefSeq" id="WP_034629405.1">
    <property type="nucleotide sequence ID" value="NZ_JRJU01000014.1"/>
</dbReference>
<keyword evidence="2" id="KW-1185">Reference proteome</keyword>
<dbReference type="NCBIfam" id="TIGR01668">
    <property type="entry name" value="YqeG_hyp_ppase"/>
    <property type="match status" value="1"/>
</dbReference>
<accession>A0A0B0IBH9</accession>
<dbReference type="GO" id="GO:0008962">
    <property type="term" value="F:phosphatidylglycerophosphatase activity"/>
    <property type="evidence" value="ECO:0007669"/>
    <property type="project" value="InterPro"/>
</dbReference>
<dbReference type="InterPro" id="IPR010021">
    <property type="entry name" value="PGPP1/Gep4"/>
</dbReference>
<dbReference type="eggNOG" id="COG2179">
    <property type="taxonomic scope" value="Bacteria"/>
</dbReference>
<reference evidence="1 2" key="1">
    <citation type="submission" date="2014-09" db="EMBL/GenBank/DDBJ databases">
        <title>Genome sequencing and annotation of Bacillus Okhensis strain Kh10-101T.</title>
        <authorList>
            <person name="Prakash J.S."/>
        </authorList>
    </citation>
    <scope>NUCLEOTIDE SEQUENCE [LARGE SCALE GENOMIC DNA]</scope>
    <source>
        <strain evidence="2">Kh10-101T</strain>
    </source>
</reference>
<proteinExistence type="predicted"/>
<evidence type="ECO:0000313" key="1">
    <source>
        <dbReference type="EMBL" id="KHF39903.1"/>
    </source>
</evidence>
<dbReference type="STRING" id="333138.LQ50_12645"/>
<organism evidence="1 2">
    <name type="scientific">Halalkalibacter okhensis</name>
    <dbReference type="NCBI Taxonomy" id="333138"/>
    <lineage>
        <taxon>Bacteria</taxon>
        <taxon>Bacillati</taxon>
        <taxon>Bacillota</taxon>
        <taxon>Bacilli</taxon>
        <taxon>Bacillales</taxon>
        <taxon>Bacillaceae</taxon>
        <taxon>Halalkalibacter</taxon>
    </lineage>
</organism>
<comment type="caution">
    <text evidence="1">The sequence shown here is derived from an EMBL/GenBank/DDBJ whole genome shotgun (WGS) entry which is preliminary data.</text>
</comment>
<dbReference type="NCBIfam" id="TIGR01662">
    <property type="entry name" value="HAD-SF-IIIA"/>
    <property type="match status" value="1"/>
</dbReference>
<evidence type="ECO:0000313" key="2">
    <source>
        <dbReference type="Proteomes" id="UP000030832"/>
    </source>
</evidence>
<dbReference type="SUPFAM" id="SSF56784">
    <property type="entry name" value="HAD-like"/>
    <property type="match status" value="1"/>
</dbReference>
<dbReference type="InterPro" id="IPR036412">
    <property type="entry name" value="HAD-like_sf"/>
</dbReference>
<dbReference type="Gene3D" id="3.40.50.1000">
    <property type="entry name" value="HAD superfamily/HAD-like"/>
    <property type="match status" value="1"/>
</dbReference>
<dbReference type="InterPro" id="IPR006549">
    <property type="entry name" value="HAD-SF_hydro_IIIA"/>
</dbReference>
<sequence>MKYFKPDFELHHFSDITADWLRKNQIKTIFSDLDSTLASHDRPAGDDLKNWISMLKKQDVQLIVASNNSQGRVDRFCEPNGIIGFGKCNKPAASRIEKHMKNVGAIKETSLFLGDQLFTDVWCGKRAGMKTALVKPIGQEHEPVQIVIKRKLERWVKSRW</sequence>
<protein>
    <submittedName>
        <fullName evidence="1">HAD family hydrolase</fullName>
    </submittedName>
</protein>